<name>A0A0P1GTB8_9RHOB</name>
<dbReference type="AlphaFoldDB" id="A0A0P1GTB8"/>
<protein>
    <submittedName>
        <fullName evidence="2">DnaJ-like protein DjlA</fullName>
    </submittedName>
</protein>
<gene>
    <name evidence="2" type="primary">djlA</name>
    <name evidence="2" type="ORF">TM5383_03124</name>
</gene>
<keyword evidence="3" id="KW-1185">Reference proteome</keyword>
<dbReference type="RefSeq" id="WP_058319936.1">
    <property type="nucleotide sequence ID" value="NZ_CYSF01000018.1"/>
</dbReference>
<dbReference type="InterPro" id="IPR029024">
    <property type="entry name" value="TerB-like"/>
</dbReference>
<dbReference type="InterPro" id="IPR001623">
    <property type="entry name" value="DnaJ_domain"/>
</dbReference>
<dbReference type="Gene3D" id="1.10.287.110">
    <property type="entry name" value="DnaJ domain"/>
    <property type="match status" value="1"/>
</dbReference>
<feature type="domain" description="J" evidence="1">
    <location>
        <begin position="162"/>
        <end position="226"/>
    </location>
</feature>
<sequence>MSIWKRISDALSALTSGEPLSEIFDRLRTPPERSVAFTIAVIALSAKMAKADGQVTRDEVTAMREVFQIAREDEAGAARVFNLARRDVAGFEDYALRIRRMFENSDACLCDLMEGLFHIAMADGTYHPAENDFLAQVAEIFGLEEHDFRALRARFVPDAAPDPYTVLGVSPDTPVADIRKAWKQQVRDTHPDAMMARGVPQEMIRMAEKRMIDLNNAWEEITSLRGPEAA</sequence>
<dbReference type="EMBL" id="CYSF01000018">
    <property type="protein sequence ID" value="CUH85881.1"/>
    <property type="molecule type" value="Genomic_DNA"/>
</dbReference>
<dbReference type="Pfam" id="PF05099">
    <property type="entry name" value="TerB"/>
    <property type="match status" value="1"/>
</dbReference>
<dbReference type="Gene3D" id="1.10.3680.10">
    <property type="entry name" value="TerB-like"/>
    <property type="match status" value="1"/>
</dbReference>
<organism evidence="2 3">
    <name type="scientific">Thalassovita mediterranea</name>
    <dbReference type="NCBI Taxonomy" id="340021"/>
    <lineage>
        <taxon>Bacteria</taxon>
        <taxon>Pseudomonadati</taxon>
        <taxon>Pseudomonadota</taxon>
        <taxon>Alphaproteobacteria</taxon>
        <taxon>Rhodobacterales</taxon>
        <taxon>Roseobacteraceae</taxon>
        <taxon>Thalassovita</taxon>
    </lineage>
</organism>
<dbReference type="CDD" id="cd06257">
    <property type="entry name" value="DnaJ"/>
    <property type="match status" value="1"/>
</dbReference>
<evidence type="ECO:0000313" key="3">
    <source>
        <dbReference type="Proteomes" id="UP000051681"/>
    </source>
</evidence>
<dbReference type="STRING" id="340021.TM5383_03124"/>
<dbReference type="OrthoDB" id="9782583at2"/>
<accession>A0A0P1GTB8</accession>
<proteinExistence type="predicted"/>
<evidence type="ECO:0000313" key="2">
    <source>
        <dbReference type="EMBL" id="CUH85881.1"/>
    </source>
</evidence>
<reference evidence="2 3" key="1">
    <citation type="submission" date="2015-09" db="EMBL/GenBank/DDBJ databases">
        <authorList>
            <consortium name="Swine Surveillance"/>
        </authorList>
    </citation>
    <scope>NUCLEOTIDE SEQUENCE [LARGE SCALE GENOMIC DNA]</scope>
    <source>
        <strain evidence="2 3">CECT 8383</strain>
    </source>
</reference>
<dbReference type="SUPFAM" id="SSF158682">
    <property type="entry name" value="TerB-like"/>
    <property type="match status" value="1"/>
</dbReference>
<dbReference type="Pfam" id="PF00226">
    <property type="entry name" value="DnaJ"/>
    <property type="match status" value="1"/>
</dbReference>
<dbReference type="CDD" id="cd07316">
    <property type="entry name" value="terB_like_DjlA"/>
    <property type="match status" value="1"/>
</dbReference>
<evidence type="ECO:0000259" key="1">
    <source>
        <dbReference type="PROSITE" id="PS50076"/>
    </source>
</evidence>
<dbReference type="SMART" id="SM00271">
    <property type="entry name" value="DnaJ"/>
    <property type="match status" value="1"/>
</dbReference>
<dbReference type="InterPro" id="IPR036869">
    <property type="entry name" value="J_dom_sf"/>
</dbReference>
<dbReference type="InterPro" id="IPR007791">
    <property type="entry name" value="DjlA_N"/>
</dbReference>
<dbReference type="SUPFAM" id="SSF46565">
    <property type="entry name" value="Chaperone J-domain"/>
    <property type="match status" value="1"/>
</dbReference>
<dbReference type="Proteomes" id="UP000051681">
    <property type="component" value="Unassembled WGS sequence"/>
</dbReference>
<dbReference type="PROSITE" id="PS50076">
    <property type="entry name" value="DNAJ_2"/>
    <property type="match status" value="1"/>
</dbReference>